<proteinExistence type="predicted"/>
<accession>A0ABM6JFB7</accession>
<evidence type="ECO:0000313" key="3">
    <source>
        <dbReference type="Proteomes" id="UP000191820"/>
    </source>
</evidence>
<organism evidence="2 3">
    <name type="scientific">Shewanella japonica</name>
    <dbReference type="NCBI Taxonomy" id="93973"/>
    <lineage>
        <taxon>Bacteria</taxon>
        <taxon>Pseudomonadati</taxon>
        <taxon>Pseudomonadota</taxon>
        <taxon>Gammaproteobacteria</taxon>
        <taxon>Alteromonadales</taxon>
        <taxon>Shewanellaceae</taxon>
        <taxon>Shewanella</taxon>
    </lineage>
</organism>
<name>A0ABM6JFB7_9GAMM</name>
<reference evidence="2 3" key="1">
    <citation type="submission" date="2017-03" db="EMBL/GenBank/DDBJ databases">
        <title>Genome sequencing of Shewanella japonica KCTC 22435.</title>
        <authorList>
            <person name="Kim K.M."/>
        </authorList>
    </citation>
    <scope>NUCLEOTIDE SEQUENCE [LARGE SCALE GENOMIC DNA]</scope>
    <source>
        <strain evidence="2 3">KCTC 22435</strain>
    </source>
</reference>
<evidence type="ECO:0008006" key="4">
    <source>
        <dbReference type="Google" id="ProtNLM"/>
    </source>
</evidence>
<evidence type="ECO:0000256" key="1">
    <source>
        <dbReference type="SAM" id="Phobius"/>
    </source>
</evidence>
<dbReference type="RefSeq" id="WP_080914608.1">
    <property type="nucleotide sequence ID" value="NZ_CP020472.1"/>
</dbReference>
<feature type="transmembrane region" description="Helical" evidence="1">
    <location>
        <begin position="21"/>
        <end position="41"/>
    </location>
</feature>
<dbReference type="Proteomes" id="UP000191820">
    <property type="component" value="Chromosome"/>
</dbReference>
<gene>
    <name evidence="2" type="ORF">SJ2017_0204</name>
</gene>
<evidence type="ECO:0000313" key="2">
    <source>
        <dbReference type="EMBL" id="ARD20553.1"/>
    </source>
</evidence>
<sequence length="88" mass="9898">MQQTKEHKLAEIQKKMMLVAIIDLPGTLLLAIGLYGIVVGYRLEALPMLDNPNVLYVMMAVGASIMLWGLVSMFRLARIKQQIEHDDS</sequence>
<dbReference type="EMBL" id="CP020472">
    <property type="protein sequence ID" value="ARD20553.1"/>
    <property type="molecule type" value="Genomic_DNA"/>
</dbReference>
<feature type="transmembrane region" description="Helical" evidence="1">
    <location>
        <begin position="53"/>
        <end position="71"/>
    </location>
</feature>
<keyword evidence="1" id="KW-0812">Transmembrane</keyword>
<keyword evidence="3" id="KW-1185">Reference proteome</keyword>
<keyword evidence="1" id="KW-0472">Membrane</keyword>
<protein>
    <recommendedName>
        <fullName evidence="4">DUF3955 domain-containing protein</fullName>
    </recommendedName>
</protein>
<keyword evidence="1" id="KW-1133">Transmembrane helix</keyword>